<dbReference type="EMBL" id="UYYF01005370">
    <property type="protein sequence ID" value="VDN08509.1"/>
    <property type="molecule type" value="Genomic_DNA"/>
</dbReference>
<protein>
    <submittedName>
        <fullName evidence="5">UBA domain-containing protein</fullName>
    </submittedName>
</protein>
<organism evidence="5">
    <name type="scientific">Thelazia callipaeda</name>
    <name type="common">Oriental eyeworm</name>
    <name type="synonym">Parasitic nematode</name>
    <dbReference type="NCBI Taxonomy" id="103827"/>
    <lineage>
        <taxon>Eukaryota</taxon>
        <taxon>Metazoa</taxon>
        <taxon>Ecdysozoa</taxon>
        <taxon>Nematoda</taxon>
        <taxon>Chromadorea</taxon>
        <taxon>Rhabditida</taxon>
        <taxon>Spirurina</taxon>
        <taxon>Spiruromorpha</taxon>
        <taxon>Thelazioidea</taxon>
        <taxon>Thelaziidae</taxon>
        <taxon>Thelazia</taxon>
    </lineage>
</organism>
<dbReference type="OMA" id="KLRKFHA"/>
<accession>A0A0N5DC90</accession>
<dbReference type="InterPro" id="IPR015940">
    <property type="entry name" value="UBA"/>
</dbReference>
<sequence>MVNVWLVKSGSNIVMRSFGREKSVKEILDEVVTDQGKRTMSHLVFFGRALEENVKLFEVGDIKDSHTLHVVVRCNKDINSKPQLDNKKLLECREKFRFLKASKSDRDMMMEKLLQDDFIKDLLIEFPVLKHDQEALIISKDYLLSYSFIMNKQKNAERFLHDHPILVHVIHYWLRDVLLPARMPYSISNSSLTEIPPPEQDGFLPVITQEMLREAMAQATRNMSTGNTNQEVASSSAVSQNSTPFHDAPASSSPLYAKEVVQLVEFGFTDREQNRQILEETHGNVEQALELLIALRESMMDFKETPNN</sequence>
<evidence type="ECO:0000313" key="5">
    <source>
        <dbReference type="WBParaSite" id="TCLT_0001080901-mRNA-1"/>
    </source>
</evidence>
<feature type="region of interest" description="Disordered" evidence="1">
    <location>
        <begin position="224"/>
        <end position="251"/>
    </location>
</feature>
<evidence type="ECO:0000256" key="1">
    <source>
        <dbReference type="SAM" id="MobiDB-lite"/>
    </source>
</evidence>
<dbReference type="InterPro" id="IPR015496">
    <property type="entry name" value="Ubiquilin"/>
</dbReference>
<evidence type="ECO:0000313" key="4">
    <source>
        <dbReference type="Proteomes" id="UP000276776"/>
    </source>
</evidence>
<name>A0A0N5DC90_THECL</name>
<keyword evidence="4" id="KW-1185">Reference proteome</keyword>
<gene>
    <name evidence="3" type="ORF">TCLT_LOCUS10791</name>
</gene>
<reference evidence="5" key="1">
    <citation type="submission" date="2017-02" db="UniProtKB">
        <authorList>
            <consortium name="WormBaseParasite"/>
        </authorList>
    </citation>
    <scope>IDENTIFICATION</scope>
</reference>
<dbReference type="PANTHER" id="PTHR10677:SF25">
    <property type="entry name" value="UBIQUITIN-LIKE PROTEIN 7"/>
    <property type="match status" value="1"/>
</dbReference>
<dbReference type="Proteomes" id="UP000276776">
    <property type="component" value="Unassembled WGS sequence"/>
</dbReference>
<feature type="domain" description="UBA" evidence="2">
    <location>
        <begin position="254"/>
        <end position="295"/>
    </location>
</feature>
<evidence type="ECO:0000313" key="3">
    <source>
        <dbReference type="EMBL" id="VDN08509.1"/>
    </source>
</evidence>
<dbReference type="GO" id="GO:0031593">
    <property type="term" value="F:polyubiquitin modification-dependent protein binding"/>
    <property type="evidence" value="ECO:0007669"/>
    <property type="project" value="TreeGrafter"/>
</dbReference>
<dbReference type="GO" id="GO:0006511">
    <property type="term" value="P:ubiquitin-dependent protein catabolic process"/>
    <property type="evidence" value="ECO:0007669"/>
    <property type="project" value="TreeGrafter"/>
</dbReference>
<dbReference type="OrthoDB" id="263283at2759"/>
<dbReference type="Gene3D" id="1.10.8.10">
    <property type="entry name" value="DNA helicase RuvA subunit, C-terminal domain"/>
    <property type="match status" value="1"/>
</dbReference>
<dbReference type="SUPFAM" id="SSF46934">
    <property type="entry name" value="UBA-like"/>
    <property type="match status" value="1"/>
</dbReference>
<dbReference type="STRING" id="103827.A0A0N5DC90"/>
<dbReference type="GO" id="GO:0005829">
    <property type="term" value="C:cytosol"/>
    <property type="evidence" value="ECO:0007669"/>
    <property type="project" value="TreeGrafter"/>
</dbReference>
<dbReference type="PROSITE" id="PS50030">
    <property type="entry name" value="UBA"/>
    <property type="match status" value="1"/>
</dbReference>
<dbReference type="InterPro" id="IPR009060">
    <property type="entry name" value="UBA-like_sf"/>
</dbReference>
<dbReference type="PANTHER" id="PTHR10677">
    <property type="entry name" value="UBIQUILIN"/>
    <property type="match status" value="1"/>
</dbReference>
<proteinExistence type="predicted"/>
<evidence type="ECO:0000259" key="2">
    <source>
        <dbReference type="PROSITE" id="PS50030"/>
    </source>
</evidence>
<dbReference type="WBParaSite" id="TCLT_0001080901-mRNA-1">
    <property type="protein sequence ID" value="TCLT_0001080901-mRNA-1"/>
    <property type="gene ID" value="TCLT_0001080901"/>
</dbReference>
<reference evidence="3 4" key="2">
    <citation type="submission" date="2018-11" db="EMBL/GenBank/DDBJ databases">
        <authorList>
            <consortium name="Pathogen Informatics"/>
        </authorList>
    </citation>
    <scope>NUCLEOTIDE SEQUENCE [LARGE SCALE GENOMIC DNA]</scope>
</reference>
<dbReference type="AlphaFoldDB" id="A0A0N5DC90"/>